<dbReference type="PANTHER" id="PTHR35807">
    <property type="entry name" value="TRANSCRIPTIONAL REGULATOR REDD-RELATED"/>
    <property type="match status" value="1"/>
</dbReference>
<evidence type="ECO:0000313" key="2">
    <source>
        <dbReference type="EMBL" id="SKD10063.1"/>
    </source>
</evidence>
<dbReference type="SUPFAM" id="SSF117281">
    <property type="entry name" value="Kelch motif"/>
    <property type="match status" value="1"/>
</dbReference>
<keyword evidence="3" id="KW-1185">Reference proteome</keyword>
<dbReference type="Gene3D" id="1.10.10.10">
    <property type="entry name" value="Winged helix-like DNA-binding domain superfamily/Winged helix DNA-binding domain"/>
    <property type="match status" value="1"/>
</dbReference>
<reference evidence="2 3" key="1">
    <citation type="submission" date="2017-02" db="EMBL/GenBank/DDBJ databases">
        <authorList>
            <person name="Peterson S.W."/>
        </authorList>
    </citation>
    <scope>NUCLEOTIDE SEQUENCE [LARGE SCALE GENOMIC DNA]</scope>
    <source>
        <strain evidence="2 3">DSM 18108</strain>
    </source>
</reference>
<dbReference type="AlphaFoldDB" id="A0A1T5PBS4"/>
<gene>
    <name evidence="2" type="ORF">SAMN05660461_5963</name>
</gene>
<dbReference type="GO" id="GO:0006355">
    <property type="term" value="P:regulation of DNA-templated transcription"/>
    <property type="evidence" value="ECO:0007669"/>
    <property type="project" value="TreeGrafter"/>
</dbReference>
<proteinExistence type="predicted"/>
<dbReference type="Proteomes" id="UP000190166">
    <property type="component" value="Unassembled WGS sequence"/>
</dbReference>
<sequence>MIRYILCVCFFLAGHEGYCQSHGLQFLSHEVVQEKRTSLHLTPNTPICLQPNTEISFDLTFLPHHETYFGYIMRLITSTHQSIDLVYNQRLARLNFVIGENYIGGYDIDSARLFGNWSQVRITFDTQLREASFYMNDRLISKGRGNFTSGTCCNIYFGANDFEGFQTLDVPPMNIKDIRIRENGQLKHYFPLSESKGNEAIDEIGKKVAQVRNPLWIQPKHRRWEKAVDFDTKGAASIAFDSKREVLYVVSVDSIYELSFSNMWLKGEKLSRSRQRLPSGNQSVFDPVNNKLYNFYVDEKRVSTFDPASKEWDVNFTTDSLTVFWQVNKCYSPSDSSLYILGGYGQLQYKNLLQRYHFPTKTWEIVPYSGDRPMPRYLNALGMNATRDTIYIIGGYGSKSGDQGINPQYSYDLMAYSVKDRRFHTVLEYPKPAKQFCFANSMVTIPGSSDFYALIYPTDKFNTTLQLIKGNFSSSEYKLMGDAIPYSFYDIASFADLYYCPLSKKLVAVTLYNSKENITNVKVHTIFFPPDPADSRMTTSMEKKEYWWYLLAMAAVAGLGGWYYYRRGKSPIKNTARVAVPPPAITHPFADNGIPTPPTTIPPVTESREIAAVFLFGPFEVFDAQGQDITQHFTPLLKELFLLLLIYSLKDGKGISPEKMYTTLWPDKLQKDAKNNYSVNILKLKNLLEKVGNYQLIKEAGKWRLDILNESIYVDYQQYIRLVAARVPADRTRMLELLHIAGRGAFLKTSQYEWLDHIKADISNYITDAILSFMTATDMSHDAELMVRLSNCLFFFDTLNEEALVYKSKALILLGRHGMAKEVYQRFTKEYKESYGQDFERSFQEITGHAH</sequence>
<dbReference type="InterPro" id="IPR051677">
    <property type="entry name" value="AfsR-DnrI-RedD_regulator"/>
</dbReference>
<dbReference type="InterPro" id="IPR036388">
    <property type="entry name" value="WH-like_DNA-bd_sf"/>
</dbReference>
<protein>
    <submittedName>
        <fullName evidence="2">Kelch motif-containing protein</fullName>
    </submittedName>
</protein>
<dbReference type="PANTHER" id="PTHR35807:SF1">
    <property type="entry name" value="TRANSCRIPTIONAL REGULATOR REDD"/>
    <property type="match status" value="1"/>
</dbReference>
<organism evidence="2 3">
    <name type="scientific">Chitinophaga ginsengisegetis</name>
    <dbReference type="NCBI Taxonomy" id="393003"/>
    <lineage>
        <taxon>Bacteria</taxon>
        <taxon>Pseudomonadati</taxon>
        <taxon>Bacteroidota</taxon>
        <taxon>Chitinophagia</taxon>
        <taxon>Chitinophagales</taxon>
        <taxon>Chitinophagaceae</taxon>
        <taxon>Chitinophaga</taxon>
    </lineage>
</organism>
<dbReference type="GO" id="GO:0003677">
    <property type="term" value="F:DNA binding"/>
    <property type="evidence" value="ECO:0007669"/>
    <property type="project" value="TreeGrafter"/>
</dbReference>
<accession>A0A1T5PBS4</accession>
<keyword evidence="1" id="KW-1133">Transmembrane helix</keyword>
<evidence type="ECO:0000313" key="3">
    <source>
        <dbReference type="Proteomes" id="UP000190166"/>
    </source>
</evidence>
<dbReference type="STRING" id="393003.SAMN05660461_5963"/>
<name>A0A1T5PBS4_9BACT</name>
<dbReference type="Gene3D" id="2.120.10.80">
    <property type="entry name" value="Kelch-type beta propeller"/>
    <property type="match status" value="1"/>
</dbReference>
<dbReference type="RefSeq" id="WP_159454483.1">
    <property type="nucleotide sequence ID" value="NZ_FUZZ01000006.1"/>
</dbReference>
<dbReference type="EMBL" id="FUZZ01000006">
    <property type="protein sequence ID" value="SKD10063.1"/>
    <property type="molecule type" value="Genomic_DNA"/>
</dbReference>
<keyword evidence="1" id="KW-0812">Transmembrane</keyword>
<evidence type="ECO:0000256" key="1">
    <source>
        <dbReference type="SAM" id="Phobius"/>
    </source>
</evidence>
<dbReference type="InterPro" id="IPR015915">
    <property type="entry name" value="Kelch-typ_b-propeller"/>
</dbReference>
<feature type="transmembrane region" description="Helical" evidence="1">
    <location>
        <begin position="546"/>
        <end position="565"/>
    </location>
</feature>
<keyword evidence="1" id="KW-0472">Membrane</keyword>